<dbReference type="GO" id="GO:0004930">
    <property type="term" value="F:G protein-coupled receptor activity"/>
    <property type="evidence" value="ECO:0007669"/>
    <property type="project" value="InterPro"/>
</dbReference>
<dbReference type="CDD" id="cd14978">
    <property type="entry name" value="7tmA_FMRFamide_R-like"/>
    <property type="match status" value="1"/>
</dbReference>
<feature type="transmembrane region" description="Helical" evidence="5">
    <location>
        <begin position="18"/>
        <end position="44"/>
    </location>
</feature>
<feature type="transmembrane region" description="Helical" evidence="5">
    <location>
        <begin position="141"/>
        <end position="159"/>
    </location>
</feature>
<feature type="transmembrane region" description="Helical" evidence="5">
    <location>
        <begin position="246"/>
        <end position="265"/>
    </location>
</feature>
<dbReference type="AlphaFoldDB" id="A0A811KTX4"/>
<organism evidence="7 8">
    <name type="scientific">Bursaphelenchus okinawaensis</name>
    <dbReference type="NCBI Taxonomy" id="465554"/>
    <lineage>
        <taxon>Eukaryota</taxon>
        <taxon>Metazoa</taxon>
        <taxon>Ecdysozoa</taxon>
        <taxon>Nematoda</taxon>
        <taxon>Chromadorea</taxon>
        <taxon>Rhabditida</taxon>
        <taxon>Tylenchina</taxon>
        <taxon>Tylenchomorpha</taxon>
        <taxon>Aphelenchoidea</taxon>
        <taxon>Aphelenchoididae</taxon>
        <taxon>Bursaphelenchus</taxon>
    </lineage>
</organism>
<evidence type="ECO:0000259" key="6">
    <source>
        <dbReference type="PROSITE" id="PS50262"/>
    </source>
</evidence>
<evidence type="ECO:0000313" key="7">
    <source>
        <dbReference type="EMBL" id="CAD5219048.1"/>
    </source>
</evidence>
<evidence type="ECO:0000256" key="3">
    <source>
        <dbReference type="ARBA" id="ARBA00022989"/>
    </source>
</evidence>
<gene>
    <name evidence="7" type="ORF">BOKJ2_LOCUS8249</name>
</gene>
<feature type="transmembrane region" description="Helical" evidence="5">
    <location>
        <begin position="285"/>
        <end position="307"/>
    </location>
</feature>
<dbReference type="PROSITE" id="PS50262">
    <property type="entry name" value="G_PROTEIN_RECEP_F1_2"/>
    <property type="match status" value="1"/>
</dbReference>
<name>A0A811KTX4_9BILA</name>
<dbReference type="Proteomes" id="UP000783686">
    <property type="component" value="Unassembled WGS sequence"/>
</dbReference>
<dbReference type="OrthoDB" id="5857538at2759"/>
<proteinExistence type="predicted"/>
<sequence>MDPDFCTYISPPLADMRIWLVTVFGSMISLTSILENIFFFFHFLRRKHHRTTYNIYMMMIAFFDVFVSLAYIFLMSVGVFAEYYEFPSVIKVYYYYMPPMLTVSHIAITTTSFLILAATIERFCITLNTSWSPIVQRRRQWIVFIAILMGVISKGGIFIEMKVVIFEECKGQMTEYGLAMEAFSQPNTPYNDYFRFYYRNFVTIFFPFFALFWLNILIVRALHNQEKYESVSNNNAQTKRKAQARAATRTMVLVVCTYLISNIPNVFITTWEHVDKGSLVAKEKFYAITIDMLSILTNMACAFRPIIYMLCQAPLRKEVAQSLRESYKRCISTRRRTTPQAVTTTKGQSCTLTLATKNRENNIESMTKPALPQALIANLDESSETTQSEVSSKFLNNMNNETLL</sequence>
<dbReference type="PANTHER" id="PTHR46709">
    <property type="entry name" value="PROTEIN CBG23488-RELATED"/>
    <property type="match status" value="1"/>
</dbReference>
<keyword evidence="2 5" id="KW-0812">Transmembrane</keyword>
<protein>
    <recommendedName>
        <fullName evidence="6">G-protein coupled receptors family 1 profile domain-containing protein</fullName>
    </recommendedName>
</protein>
<dbReference type="PANTHER" id="PTHR46709:SF2">
    <property type="entry name" value="G-PROTEIN COUPLED RECEPTORS FAMILY 1 PROFILE DOMAIN-CONTAINING PROTEIN"/>
    <property type="match status" value="1"/>
</dbReference>
<accession>A0A811KTX4</accession>
<dbReference type="EMBL" id="CAJFDH010000004">
    <property type="protein sequence ID" value="CAD5219048.1"/>
    <property type="molecule type" value="Genomic_DNA"/>
</dbReference>
<comment type="caution">
    <text evidence="7">The sequence shown here is derived from an EMBL/GenBank/DDBJ whole genome shotgun (WGS) entry which is preliminary data.</text>
</comment>
<dbReference type="Gene3D" id="1.20.1070.10">
    <property type="entry name" value="Rhodopsin 7-helix transmembrane proteins"/>
    <property type="match status" value="1"/>
</dbReference>
<keyword evidence="3 5" id="KW-1133">Transmembrane helix</keyword>
<feature type="transmembrane region" description="Helical" evidence="5">
    <location>
        <begin position="56"/>
        <end position="81"/>
    </location>
</feature>
<feature type="transmembrane region" description="Helical" evidence="5">
    <location>
        <begin position="196"/>
        <end position="218"/>
    </location>
</feature>
<keyword evidence="4 5" id="KW-0472">Membrane</keyword>
<feature type="transmembrane region" description="Helical" evidence="5">
    <location>
        <begin position="93"/>
        <end position="120"/>
    </location>
</feature>
<evidence type="ECO:0000313" key="8">
    <source>
        <dbReference type="Proteomes" id="UP000614601"/>
    </source>
</evidence>
<dbReference type="SUPFAM" id="SSF81321">
    <property type="entry name" value="Family A G protein-coupled receptor-like"/>
    <property type="match status" value="1"/>
</dbReference>
<evidence type="ECO:0000256" key="1">
    <source>
        <dbReference type="ARBA" id="ARBA00004370"/>
    </source>
</evidence>
<reference evidence="7" key="1">
    <citation type="submission" date="2020-09" db="EMBL/GenBank/DDBJ databases">
        <authorList>
            <person name="Kikuchi T."/>
        </authorList>
    </citation>
    <scope>NUCLEOTIDE SEQUENCE</scope>
    <source>
        <strain evidence="7">SH1</strain>
    </source>
</reference>
<comment type="subcellular location">
    <subcellularLocation>
        <location evidence="1">Membrane</location>
    </subcellularLocation>
</comment>
<dbReference type="Proteomes" id="UP000614601">
    <property type="component" value="Unassembled WGS sequence"/>
</dbReference>
<keyword evidence="8" id="KW-1185">Reference proteome</keyword>
<dbReference type="InterPro" id="IPR000276">
    <property type="entry name" value="GPCR_Rhodpsn"/>
</dbReference>
<dbReference type="EMBL" id="CAJFCW020000004">
    <property type="protein sequence ID" value="CAG9112304.1"/>
    <property type="molecule type" value="Genomic_DNA"/>
</dbReference>
<evidence type="ECO:0000256" key="5">
    <source>
        <dbReference type="SAM" id="Phobius"/>
    </source>
</evidence>
<dbReference type="GO" id="GO:0016020">
    <property type="term" value="C:membrane"/>
    <property type="evidence" value="ECO:0007669"/>
    <property type="project" value="UniProtKB-SubCell"/>
</dbReference>
<feature type="domain" description="G-protein coupled receptors family 1 profile" evidence="6">
    <location>
        <begin position="35"/>
        <end position="308"/>
    </location>
</feature>
<dbReference type="InterPro" id="IPR017452">
    <property type="entry name" value="GPCR_Rhodpsn_7TM"/>
</dbReference>
<dbReference type="Pfam" id="PF00001">
    <property type="entry name" value="7tm_1"/>
    <property type="match status" value="1"/>
</dbReference>
<evidence type="ECO:0000256" key="2">
    <source>
        <dbReference type="ARBA" id="ARBA00022692"/>
    </source>
</evidence>
<evidence type="ECO:0000256" key="4">
    <source>
        <dbReference type="ARBA" id="ARBA00023136"/>
    </source>
</evidence>